<evidence type="ECO:0000313" key="3">
    <source>
        <dbReference type="Proteomes" id="UP000051836"/>
    </source>
</evidence>
<gene>
    <name evidence="2" type="ORF">AAES_77393</name>
</gene>
<proteinExistence type="predicted"/>
<evidence type="ECO:0000313" key="2">
    <source>
        <dbReference type="EMBL" id="KQK81818.1"/>
    </source>
</evidence>
<dbReference type="AlphaFoldDB" id="A0A0Q3USK6"/>
<dbReference type="EMBL" id="LMAW01002169">
    <property type="protein sequence ID" value="KQK81818.1"/>
    <property type="molecule type" value="Genomic_DNA"/>
</dbReference>
<evidence type="ECO:0000256" key="1">
    <source>
        <dbReference type="SAM" id="MobiDB-lite"/>
    </source>
</evidence>
<feature type="compositionally biased region" description="Basic and acidic residues" evidence="1">
    <location>
        <begin position="66"/>
        <end position="75"/>
    </location>
</feature>
<comment type="caution">
    <text evidence="2">The sequence shown here is derived from an EMBL/GenBank/DDBJ whole genome shotgun (WGS) entry which is preliminary data.</text>
</comment>
<feature type="region of interest" description="Disordered" evidence="1">
    <location>
        <begin position="66"/>
        <end position="87"/>
    </location>
</feature>
<protein>
    <submittedName>
        <fullName evidence="2">Uncharacterized protein</fullName>
    </submittedName>
</protein>
<name>A0A0Q3USK6_AMAAE</name>
<reference evidence="2 3" key="1">
    <citation type="submission" date="2015-10" db="EMBL/GenBank/DDBJ databases">
        <authorList>
            <person name="Gilbert D.G."/>
        </authorList>
    </citation>
    <scope>NUCLEOTIDE SEQUENCE [LARGE SCALE GENOMIC DNA]</scope>
    <source>
        <strain evidence="2">FVVF132</strain>
    </source>
</reference>
<keyword evidence="3" id="KW-1185">Reference proteome</keyword>
<dbReference type="Proteomes" id="UP000051836">
    <property type="component" value="Unassembled WGS sequence"/>
</dbReference>
<organism evidence="2 3">
    <name type="scientific">Amazona aestiva</name>
    <name type="common">Blue-fronted Amazon parrot</name>
    <dbReference type="NCBI Taxonomy" id="12930"/>
    <lineage>
        <taxon>Eukaryota</taxon>
        <taxon>Metazoa</taxon>
        <taxon>Chordata</taxon>
        <taxon>Craniata</taxon>
        <taxon>Vertebrata</taxon>
        <taxon>Euteleostomi</taxon>
        <taxon>Archelosauria</taxon>
        <taxon>Archosauria</taxon>
        <taxon>Dinosauria</taxon>
        <taxon>Saurischia</taxon>
        <taxon>Theropoda</taxon>
        <taxon>Coelurosauria</taxon>
        <taxon>Aves</taxon>
        <taxon>Neognathae</taxon>
        <taxon>Neoaves</taxon>
        <taxon>Telluraves</taxon>
        <taxon>Australaves</taxon>
        <taxon>Psittaciformes</taxon>
        <taxon>Psittacidae</taxon>
        <taxon>Amazona</taxon>
    </lineage>
</organism>
<accession>A0A0Q3USK6</accession>
<sequence>MEQGPFVHRVLQAHLLLPKDPRASPYSVKLGAIPRSLENVGSLPEKQEFENLGPLGAARLPAMKLRSEQSSERCGTDSGRVGNSETLTCSGANGELVAKKP</sequence>